<evidence type="ECO:0000313" key="6">
    <source>
        <dbReference type="Proteomes" id="UP000568888"/>
    </source>
</evidence>
<gene>
    <name evidence="4" type="primary">acpH</name>
    <name evidence="4" type="ORF">GMPD_35410</name>
    <name evidence="5" type="ORF">M1B72_11620</name>
</gene>
<accession>A0A6V8MZN3</accession>
<dbReference type="RefSeq" id="WP_183349895.1">
    <property type="nucleotide sequence ID" value="NZ_BLXY01000011.1"/>
</dbReference>
<dbReference type="GO" id="GO:0008770">
    <property type="term" value="F:[acyl-carrier-protein] phosphodiesterase activity"/>
    <property type="evidence" value="ECO:0007669"/>
    <property type="project" value="InterPro"/>
</dbReference>
<dbReference type="AlphaFoldDB" id="A0A6V8MZN3"/>
<dbReference type="EMBL" id="CP096574">
    <property type="protein sequence ID" value="UPU34103.1"/>
    <property type="molecule type" value="Genomic_DNA"/>
</dbReference>
<organism evidence="4 6">
    <name type="scientific">Geomonas paludis</name>
    <dbReference type="NCBI Taxonomy" id="2740185"/>
    <lineage>
        <taxon>Bacteria</taxon>
        <taxon>Pseudomonadati</taxon>
        <taxon>Thermodesulfobacteriota</taxon>
        <taxon>Desulfuromonadia</taxon>
        <taxon>Geobacterales</taxon>
        <taxon>Geobacteraceae</taxon>
        <taxon>Geomonas</taxon>
    </lineage>
</organism>
<evidence type="ECO:0000256" key="2">
    <source>
        <dbReference type="ARBA" id="ARBA00022801"/>
    </source>
</evidence>
<evidence type="ECO:0000256" key="3">
    <source>
        <dbReference type="ARBA" id="ARBA00023098"/>
    </source>
</evidence>
<keyword evidence="7" id="KW-1185">Reference proteome</keyword>
<dbReference type="PANTHER" id="PTHR38764">
    <property type="entry name" value="ACYL CARRIER PROTEIN PHOSPHODIESTERASE"/>
    <property type="match status" value="1"/>
</dbReference>
<reference evidence="4" key="2">
    <citation type="journal article" date="2021" name="Int. J. Syst. Evol. Microbiol.">
        <title>Geomonas silvestris sp. nov., Geomonas paludis sp. nov. and Geomonas limicola sp. nov., isolated from terrestrial environments, and emended description of the genus Geomonas.</title>
        <authorList>
            <person name="Itoh H."/>
            <person name="Xu Z."/>
            <person name="Masuda Y."/>
            <person name="Ushijima N."/>
            <person name="Hayakawa C."/>
            <person name="Shiratori Y."/>
            <person name="Senoo K."/>
        </authorList>
    </citation>
    <scope>NUCLEOTIDE SEQUENCE</scope>
    <source>
        <strain evidence="4">Red736</strain>
    </source>
</reference>
<evidence type="ECO:0000256" key="1">
    <source>
        <dbReference type="ARBA" id="ARBA00022516"/>
    </source>
</evidence>
<reference evidence="5" key="3">
    <citation type="submission" date="2022-04" db="EMBL/GenBank/DDBJ databases">
        <authorList>
            <person name="Liu G."/>
        </authorList>
    </citation>
    <scope>NUCLEOTIDE SEQUENCE</scope>
    <source>
        <strain evidence="5">RG22</strain>
    </source>
</reference>
<dbReference type="Pfam" id="PF04336">
    <property type="entry name" value="ACP_PD"/>
    <property type="match status" value="1"/>
</dbReference>
<name>A0A6V8MZN3_9BACT</name>
<sequence>MNYLFHLYLSGDDPAILTGNFMGDFVKGPLAGRFPERLGRGLALHRRIDSFAQGHPAFTASRLRIAPEFGLYRGILVDLYYDHFLASAWRQWHEEPLPVYLRRVRKIVEGNRALLPERLQRLVPVIFEDMIPSYLSTDGIADALQRMSRRVPRINPLAGGGRELTRNYHALQEDFLQFLPDAARHSTQFLQD</sequence>
<keyword evidence="1" id="KW-0444">Lipid biosynthesis</keyword>
<dbReference type="InterPro" id="IPR007431">
    <property type="entry name" value="ACP_PD"/>
</dbReference>
<dbReference type="Proteomes" id="UP000568888">
    <property type="component" value="Unassembled WGS sequence"/>
</dbReference>
<dbReference type="GO" id="GO:0006633">
    <property type="term" value="P:fatty acid biosynthetic process"/>
    <property type="evidence" value="ECO:0007669"/>
    <property type="project" value="InterPro"/>
</dbReference>
<evidence type="ECO:0000313" key="7">
    <source>
        <dbReference type="Proteomes" id="UP000831485"/>
    </source>
</evidence>
<dbReference type="EMBL" id="BLXY01000011">
    <property type="protein sequence ID" value="GFO65622.1"/>
    <property type="molecule type" value="Genomic_DNA"/>
</dbReference>
<dbReference type="Proteomes" id="UP000831485">
    <property type="component" value="Chromosome"/>
</dbReference>
<dbReference type="PANTHER" id="PTHR38764:SF1">
    <property type="entry name" value="ACYL CARRIER PROTEIN PHOSPHODIESTERASE"/>
    <property type="match status" value="1"/>
</dbReference>
<keyword evidence="3" id="KW-0443">Lipid metabolism</keyword>
<dbReference type="PIRSF" id="PIRSF011489">
    <property type="entry name" value="DUF479"/>
    <property type="match status" value="1"/>
</dbReference>
<evidence type="ECO:0000313" key="5">
    <source>
        <dbReference type="EMBL" id="UPU34103.1"/>
    </source>
</evidence>
<keyword evidence="2" id="KW-0378">Hydrolase</keyword>
<proteinExistence type="predicted"/>
<reference evidence="6" key="1">
    <citation type="submission" date="2020-06" db="EMBL/GenBank/DDBJ databases">
        <title>Draft genomic sequecing of Geomonas sp. Red736.</title>
        <authorList>
            <person name="Itoh H."/>
            <person name="Xu Z.X."/>
            <person name="Ushijima N."/>
            <person name="Masuda Y."/>
            <person name="Shiratori Y."/>
            <person name="Senoo K."/>
        </authorList>
    </citation>
    <scope>NUCLEOTIDE SEQUENCE [LARGE SCALE GENOMIC DNA]</scope>
    <source>
        <strain evidence="6">Red736</strain>
    </source>
</reference>
<evidence type="ECO:0000313" key="4">
    <source>
        <dbReference type="EMBL" id="GFO65622.1"/>
    </source>
</evidence>
<protein>
    <submittedName>
        <fullName evidence="4">ACP phosphodiesterase</fullName>
    </submittedName>
</protein>